<feature type="domain" description="SLC12A transporter C-terminal" evidence="19">
    <location>
        <begin position="807"/>
        <end position="1068"/>
    </location>
</feature>
<dbReference type="GO" id="GO:0005886">
    <property type="term" value="C:plasma membrane"/>
    <property type="evidence" value="ECO:0007669"/>
    <property type="project" value="UniProtKB-SubCell"/>
</dbReference>
<dbReference type="InterPro" id="IPR004842">
    <property type="entry name" value="SLC12A_fam"/>
</dbReference>
<keyword evidence="8" id="KW-0630">Potassium</keyword>
<evidence type="ECO:0000256" key="11">
    <source>
        <dbReference type="ARBA" id="ARBA00023136"/>
    </source>
</evidence>
<evidence type="ECO:0000256" key="10">
    <source>
        <dbReference type="ARBA" id="ARBA00023065"/>
    </source>
</evidence>
<comment type="catalytic activity">
    <reaction evidence="15">
        <text>K(+)(in) + chloride(in) = K(+)(out) + chloride(out)</text>
        <dbReference type="Rhea" id="RHEA:72427"/>
        <dbReference type="ChEBI" id="CHEBI:17996"/>
        <dbReference type="ChEBI" id="CHEBI:29103"/>
    </reaction>
</comment>
<dbReference type="FunFam" id="1.20.1740.10:FF:000049">
    <property type="entry name" value="Solute carrier family 12 (potassium/chloride transporter), member 4"/>
    <property type="match status" value="1"/>
</dbReference>
<dbReference type="PRINTS" id="PR01081">
    <property type="entry name" value="KCLTRNSPORT"/>
</dbReference>
<keyword evidence="10" id="KW-0406">Ion transport</keyword>
<feature type="region of interest" description="Disordered" evidence="16">
    <location>
        <begin position="907"/>
        <end position="927"/>
    </location>
</feature>
<feature type="transmembrane region" description="Helical" evidence="17">
    <location>
        <begin position="94"/>
        <end position="117"/>
    </location>
</feature>
<dbReference type="Proteomes" id="UP000694701">
    <property type="component" value="Unplaced"/>
</dbReference>
<name>A0A8C2FM15_CYPCA</name>
<evidence type="ECO:0000256" key="13">
    <source>
        <dbReference type="ARBA" id="ARBA00023214"/>
    </source>
</evidence>
<keyword evidence="4" id="KW-0633">Potassium transport</keyword>
<feature type="domain" description="SLC12A transporter C-terminal" evidence="19">
    <location>
        <begin position="684"/>
        <end position="802"/>
    </location>
</feature>
<feature type="transmembrane region" description="Helical" evidence="17">
    <location>
        <begin position="555"/>
        <end position="576"/>
    </location>
</feature>
<evidence type="ECO:0000256" key="3">
    <source>
        <dbReference type="ARBA" id="ARBA00022475"/>
    </source>
</evidence>
<dbReference type="PANTHER" id="PTHR11827">
    <property type="entry name" value="SOLUTE CARRIER FAMILY 12, CATION COTRANSPORTERS"/>
    <property type="match status" value="1"/>
</dbReference>
<keyword evidence="3" id="KW-1003">Cell membrane</keyword>
<feature type="transmembrane region" description="Helical" evidence="17">
    <location>
        <begin position="129"/>
        <end position="152"/>
    </location>
</feature>
<dbReference type="GO" id="GO:0015379">
    <property type="term" value="F:potassium:chloride symporter activity"/>
    <property type="evidence" value="ECO:0007669"/>
    <property type="project" value="InterPro"/>
</dbReference>
<feature type="transmembrane region" description="Helical" evidence="17">
    <location>
        <begin position="477"/>
        <end position="495"/>
    </location>
</feature>
<dbReference type="Ensembl" id="ENSCCRT00020060969.1">
    <property type="protein sequence ID" value="ENSCCRP00020055400.1"/>
    <property type="gene ID" value="ENSCCRG00020022705.1"/>
</dbReference>
<evidence type="ECO:0000256" key="17">
    <source>
        <dbReference type="SAM" id="Phobius"/>
    </source>
</evidence>
<evidence type="ECO:0000256" key="6">
    <source>
        <dbReference type="ARBA" id="ARBA00022692"/>
    </source>
</evidence>
<feature type="transmembrane region" description="Helical" evidence="17">
    <location>
        <begin position="391"/>
        <end position="411"/>
    </location>
</feature>
<organism evidence="20 21">
    <name type="scientific">Cyprinus carpio</name>
    <name type="common">Common carp</name>
    <dbReference type="NCBI Taxonomy" id="7962"/>
    <lineage>
        <taxon>Eukaryota</taxon>
        <taxon>Metazoa</taxon>
        <taxon>Chordata</taxon>
        <taxon>Craniata</taxon>
        <taxon>Vertebrata</taxon>
        <taxon>Euteleostomi</taxon>
        <taxon>Actinopterygii</taxon>
        <taxon>Neopterygii</taxon>
        <taxon>Teleostei</taxon>
        <taxon>Ostariophysi</taxon>
        <taxon>Cypriniformes</taxon>
        <taxon>Cyprinidae</taxon>
        <taxon>Cyprininae</taxon>
        <taxon>Cyprinus</taxon>
    </lineage>
</organism>
<dbReference type="GO" id="GO:0055064">
    <property type="term" value="P:chloride ion homeostasis"/>
    <property type="evidence" value="ECO:0007669"/>
    <property type="project" value="TreeGrafter"/>
</dbReference>
<feature type="compositionally biased region" description="Polar residues" evidence="16">
    <location>
        <begin position="912"/>
        <end position="925"/>
    </location>
</feature>
<evidence type="ECO:0000256" key="2">
    <source>
        <dbReference type="ARBA" id="ARBA00022448"/>
    </source>
</evidence>
<dbReference type="GO" id="GO:0055075">
    <property type="term" value="P:potassium ion homeostasis"/>
    <property type="evidence" value="ECO:0007669"/>
    <property type="project" value="TreeGrafter"/>
</dbReference>
<evidence type="ECO:0000256" key="4">
    <source>
        <dbReference type="ARBA" id="ARBA00022538"/>
    </source>
</evidence>
<dbReference type="Gene3D" id="1.20.1740.10">
    <property type="entry name" value="Amino acid/polyamine transporter I"/>
    <property type="match status" value="1"/>
</dbReference>
<evidence type="ECO:0000256" key="16">
    <source>
        <dbReference type="SAM" id="MobiDB-lite"/>
    </source>
</evidence>
<comment type="similarity">
    <text evidence="14">Belongs to the SLC12A transporter family. K/Cl co-transporter subfamily.</text>
</comment>
<keyword evidence="2" id="KW-0813">Transport</keyword>
<evidence type="ECO:0000259" key="18">
    <source>
        <dbReference type="Pfam" id="PF00324"/>
    </source>
</evidence>
<dbReference type="FunFam" id="1.20.1740.10:FF:000040">
    <property type="entry name" value="Solute carrier family 12 member 6"/>
    <property type="match status" value="1"/>
</dbReference>
<keyword evidence="6 17" id="KW-0812">Transmembrane</keyword>
<keyword evidence="9 17" id="KW-1133">Transmembrane helix</keyword>
<evidence type="ECO:0000313" key="21">
    <source>
        <dbReference type="Proteomes" id="UP000694701"/>
    </source>
</evidence>
<evidence type="ECO:0000256" key="15">
    <source>
        <dbReference type="ARBA" id="ARBA00047825"/>
    </source>
</evidence>
<evidence type="ECO:0000256" key="12">
    <source>
        <dbReference type="ARBA" id="ARBA00023180"/>
    </source>
</evidence>
<feature type="transmembrane region" description="Helical" evidence="17">
    <location>
        <begin position="173"/>
        <end position="194"/>
    </location>
</feature>
<reference evidence="20" key="1">
    <citation type="submission" date="2025-08" db="UniProtKB">
        <authorList>
            <consortium name="Ensembl"/>
        </authorList>
    </citation>
    <scope>IDENTIFICATION</scope>
</reference>
<dbReference type="GO" id="GO:0007268">
    <property type="term" value="P:chemical synaptic transmission"/>
    <property type="evidence" value="ECO:0007669"/>
    <property type="project" value="TreeGrafter"/>
</dbReference>
<dbReference type="GO" id="GO:0045202">
    <property type="term" value="C:synapse"/>
    <property type="evidence" value="ECO:0007669"/>
    <property type="project" value="GOC"/>
</dbReference>
<evidence type="ECO:0000256" key="5">
    <source>
        <dbReference type="ARBA" id="ARBA00022553"/>
    </source>
</evidence>
<keyword evidence="5" id="KW-0597">Phosphoprotein</keyword>
<sequence>LLEQRVVLKLNYMLLGNYRESSPFINNADDDKGTLYDGKNMALFEEEMDSNPMVSSLLNKLANYTNLTQGVREHEEADEDEGAKKQTVKVTPQMGTFIGVYLPCLQNILGVILFLRMTWIVGTAGILESFIIVSMCCSCTMLTAISMSAIATNGVVPAGGSYYMISRSLGPEFGGAVGLCFYLGTTFAGAMYILGTIEILLTYIVPSAAIFKAEEKAQEADALLNNMRVYGTCCLTLMALVVFVGVKYVNKLALVFLACVVLSILAIYAGVIKTIFEPPIFPVCLLGNRTLQNHGFDKCMKTEIIDNVTVTTKLWSLFCKGSELNASCNEYFTLNNVTEIQGIPGLTSGVISENMWGSYGPAGMLVEKAMPSVPASDASQDKHMPYVVNDITAFFTLLVGIYFPSVTGIMAGSNRSGDLRDAQRSIPIGTILAIATTTIIYLSCVVMFGACIEGVLLRDKFGDSVKGNLVIGTLSWPSPWVIVIGSFFSCCGAGLQSLTGAPRLLQAIARDGIVPFLEVFGHGKANGEPTWALLLTAVICESGILIASLDAVAPILSMFFLMCYLFVNLACALQTLLRTPNWRPRFKYYHWTLSFLGMSLCLALMFISSWYYALVAMLIAGCIYKYIEYRGAEKEWGDGIRGLSLNAARYALIRLEEAPPHTKNWRPQLLVLLNLDSELSVKHPRLLSFTTQLKAGKGLTIVGSVLEGTFLSRESDAKRAEQSIKSAMAAEKTKGFCHVVVSSNLRDGFSHLIQSAGLGGMKHNSVLMAWPTNWKQSSDPQSWKNFIETIRETTAAHQALLVAKNVDSFPHQERLAEGTIDVWWIVHDGGLLMLLPFLLQQHKVWRKCKMRIFTVAQLDDNSIQMKKDLQMFLYHLRLNAEVEVVEMVRRWMFRGIRIITDESRSSIRRKNQSGAHGSAVNNQNAHLDDDKQDEVAQLIHDRNTASHAALNDKPDVSPERVHMTWTKDKFCTERNRNRDHSANMAVRDLFSMKPNQSNVRCMHTAIKLNEVVANKSQGAHLVLLNMPGPPKNRGGDENYMEFLEVLMEGLNRVLLVRGGGREVITIYS</sequence>
<keyword evidence="12" id="KW-0325">Glycoprotein</keyword>
<protein>
    <submittedName>
        <fullName evidence="20">Solute carrier family 12 member 7</fullName>
    </submittedName>
</protein>
<dbReference type="Pfam" id="PF00324">
    <property type="entry name" value="AA_permease"/>
    <property type="match status" value="2"/>
</dbReference>
<dbReference type="InterPro" id="IPR018491">
    <property type="entry name" value="SLC12_C"/>
</dbReference>
<dbReference type="InterPro" id="IPR004841">
    <property type="entry name" value="AA-permease/SLC12A_dom"/>
</dbReference>
<feature type="transmembrane region" description="Helical" evidence="17">
    <location>
        <begin position="531"/>
        <end position="549"/>
    </location>
</feature>
<evidence type="ECO:0000259" key="19">
    <source>
        <dbReference type="Pfam" id="PF03522"/>
    </source>
</evidence>
<keyword evidence="13" id="KW-0868">Chloride</keyword>
<feature type="transmembrane region" description="Helical" evidence="17">
    <location>
        <begin position="431"/>
        <end position="457"/>
    </location>
</feature>
<proteinExistence type="inferred from homology"/>
<evidence type="ECO:0000256" key="1">
    <source>
        <dbReference type="ARBA" id="ARBA00004651"/>
    </source>
</evidence>
<feature type="transmembrane region" description="Helical" evidence="17">
    <location>
        <begin position="253"/>
        <end position="276"/>
    </location>
</feature>
<evidence type="ECO:0000256" key="8">
    <source>
        <dbReference type="ARBA" id="ARBA00022958"/>
    </source>
</evidence>
<accession>A0A8C2FM15</accession>
<evidence type="ECO:0000256" key="7">
    <source>
        <dbReference type="ARBA" id="ARBA00022847"/>
    </source>
</evidence>
<dbReference type="AlphaFoldDB" id="A0A8C2FM15"/>
<keyword evidence="7" id="KW-0769">Symport</keyword>
<dbReference type="PANTHER" id="PTHR11827:SF47">
    <property type="entry name" value="SOLUTE CARRIER FAMILY 12 MEMBER 7"/>
    <property type="match status" value="1"/>
</dbReference>
<dbReference type="NCBIfam" id="TIGR00930">
    <property type="entry name" value="2a30"/>
    <property type="match status" value="1"/>
</dbReference>
<feature type="domain" description="Amino acid permease/ SLC12A" evidence="18">
    <location>
        <begin position="100"/>
        <end position="278"/>
    </location>
</feature>
<feature type="transmembrane region" description="Helical" evidence="17">
    <location>
        <begin position="588"/>
        <end position="605"/>
    </location>
</feature>
<dbReference type="GO" id="GO:1990573">
    <property type="term" value="P:potassium ion import across plasma membrane"/>
    <property type="evidence" value="ECO:0007669"/>
    <property type="project" value="TreeGrafter"/>
</dbReference>
<dbReference type="Pfam" id="PF03522">
    <property type="entry name" value="SLC12"/>
    <property type="match status" value="2"/>
</dbReference>
<comment type="subcellular location">
    <subcellularLocation>
        <location evidence="1">Cell membrane</location>
        <topology evidence="1">Multi-pass membrane protein</topology>
    </subcellularLocation>
</comment>
<evidence type="ECO:0000256" key="9">
    <source>
        <dbReference type="ARBA" id="ARBA00022989"/>
    </source>
</evidence>
<feature type="transmembrane region" description="Helical" evidence="17">
    <location>
        <begin position="229"/>
        <end position="246"/>
    </location>
</feature>
<keyword evidence="11 17" id="KW-0472">Membrane</keyword>
<evidence type="ECO:0000313" key="20">
    <source>
        <dbReference type="Ensembl" id="ENSCCRP00020055400.1"/>
    </source>
</evidence>
<dbReference type="InterPro" id="IPR000076">
    <property type="entry name" value="KCL_cotranspt"/>
</dbReference>
<feature type="domain" description="Amino acid permease/ SLC12A" evidence="18">
    <location>
        <begin position="387"/>
        <end position="670"/>
    </location>
</feature>
<evidence type="ECO:0000256" key="14">
    <source>
        <dbReference type="ARBA" id="ARBA00046331"/>
    </source>
</evidence>
<dbReference type="GO" id="GO:0006884">
    <property type="term" value="P:cell volume homeostasis"/>
    <property type="evidence" value="ECO:0007669"/>
    <property type="project" value="TreeGrafter"/>
</dbReference>